<protein>
    <recommendedName>
        <fullName evidence="1">Phosphoribosyltransferase domain-containing protein</fullName>
    </recommendedName>
</protein>
<dbReference type="Pfam" id="PF00156">
    <property type="entry name" value="Pribosyltran"/>
    <property type="match status" value="1"/>
</dbReference>
<comment type="caution">
    <text evidence="2">The sequence shown here is derived from an EMBL/GenBank/DDBJ whole genome shotgun (WGS) entry which is preliminary data.</text>
</comment>
<organism evidence="2 3">
    <name type="scientific">candidate division Kazan bacterium RIFCSPLOWO2_01_FULL_48_13</name>
    <dbReference type="NCBI Taxonomy" id="1798539"/>
    <lineage>
        <taxon>Bacteria</taxon>
        <taxon>Bacteria division Kazan-3B-28</taxon>
    </lineage>
</organism>
<evidence type="ECO:0000313" key="3">
    <source>
        <dbReference type="Proteomes" id="UP000179010"/>
    </source>
</evidence>
<sequence length="261" mass="28933">MNSNLNLVSQELLLKFLAEHNAYYECPKDETGKRLGPLVGYAGKYLKPGGSTYVSEQANYVGEVYYNIAALERKPQKLRKLTGLLSDIVRSERVHGRLRHTAQSDIVLLAAPMGGLSCALQLSENLDLDYTFAEKKVTKAATEDGQREESVLVMGRHEICPGQEVFLVEDVCNNFSTTKAIKHLVESFGAKLVRIICLVNRSPADSWEGIPVISLGHIPTAQYQQGDPFVVDDVAAGNVVWKPKLKWPELMETMRRAANTA</sequence>
<name>A0A1F4PP09_UNCK3</name>
<reference evidence="2 3" key="1">
    <citation type="journal article" date="2016" name="Nat. Commun.">
        <title>Thousands of microbial genomes shed light on interconnected biogeochemical processes in an aquifer system.</title>
        <authorList>
            <person name="Anantharaman K."/>
            <person name="Brown C.T."/>
            <person name="Hug L.A."/>
            <person name="Sharon I."/>
            <person name="Castelle C.J."/>
            <person name="Probst A.J."/>
            <person name="Thomas B.C."/>
            <person name="Singh A."/>
            <person name="Wilkins M.J."/>
            <person name="Karaoz U."/>
            <person name="Brodie E.L."/>
            <person name="Williams K.H."/>
            <person name="Hubbard S.S."/>
            <person name="Banfield J.F."/>
        </authorList>
    </citation>
    <scope>NUCLEOTIDE SEQUENCE [LARGE SCALE GENOMIC DNA]</scope>
</reference>
<dbReference type="InterPro" id="IPR000836">
    <property type="entry name" value="PRTase_dom"/>
</dbReference>
<dbReference type="EMBL" id="METE01000002">
    <property type="protein sequence ID" value="OGB85583.1"/>
    <property type="molecule type" value="Genomic_DNA"/>
</dbReference>
<dbReference type="STRING" id="1798539.A2994_01000"/>
<feature type="domain" description="Phosphoribosyltransferase" evidence="1">
    <location>
        <begin position="71"/>
        <end position="201"/>
    </location>
</feature>
<dbReference type="Proteomes" id="UP000179010">
    <property type="component" value="Unassembled WGS sequence"/>
</dbReference>
<dbReference type="SUPFAM" id="SSF53271">
    <property type="entry name" value="PRTase-like"/>
    <property type="match status" value="1"/>
</dbReference>
<evidence type="ECO:0000313" key="2">
    <source>
        <dbReference type="EMBL" id="OGB85583.1"/>
    </source>
</evidence>
<gene>
    <name evidence="2" type="ORF">A2994_01000</name>
</gene>
<dbReference type="InterPro" id="IPR029057">
    <property type="entry name" value="PRTase-like"/>
</dbReference>
<proteinExistence type="predicted"/>
<evidence type="ECO:0000259" key="1">
    <source>
        <dbReference type="Pfam" id="PF00156"/>
    </source>
</evidence>
<dbReference type="Gene3D" id="3.40.50.2020">
    <property type="match status" value="1"/>
</dbReference>
<dbReference type="AlphaFoldDB" id="A0A1F4PP09"/>
<accession>A0A1F4PP09</accession>